<sequence>MMQDIPWTGTYLYPPYMSFLDRIAPVRRSHVQDTHSSSTRLFPPCQAMTDGTVFRIGDYVLVPRFWIVIRAHRIGGIQQILAPRIIGSGPNQLVQYSPLQKSNGRSARRKDSGQNHPQGRGGVPQNVHHLCAYSQRELTSFIVLSPPHYSLATWQTLVAITRRGLFSRAACHQLEVPGACGVAWRRREEASRASIMKVRRCGGKGWGMWDLKGHRRTITQAAASKATRKAPISETCTRSQEAQ</sequence>
<gene>
    <name evidence="2" type="ORF">CPAG_03525</name>
</gene>
<proteinExistence type="predicted"/>
<organism evidence="2 3">
    <name type="scientific">Coccidioides posadasii RMSCC 3488</name>
    <dbReference type="NCBI Taxonomy" id="454284"/>
    <lineage>
        <taxon>Eukaryota</taxon>
        <taxon>Fungi</taxon>
        <taxon>Dikarya</taxon>
        <taxon>Ascomycota</taxon>
        <taxon>Pezizomycotina</taxon>
        <taxon>Eurotiomycetes</taxon>
        <taxon>Eurotiomycetidae</taxon>
        <taxon>Onygenales</taxon>
        <taxon>Onygenaceae</taxon>
        <taxon>Coccidioides</taxon>
    </lineage>
</organism>
<reference evidence="3" key="2">
    <citation type="journal article" date="2009" name="Genome Res.">
        <title>Comparative genomic analyses of the human fungal pathogens Coccidioides and their relatives.</title>
        <authorList>
            <person name="Sharpton T.J."/>
            <person name="Stajich J.E."/>
            <person name="Rounsley S.D."/>
            <person name="Gardner M.J."/>
            <person name="Wortman J.R."/>
            <person name="Jordar V.S."/>
            <person name="Maiti R."/>
            <person name="Kodira C.D."/>
            <person name="Neafsey D.E."/>
            <person name="Zeng Q."/>
            <person name="Hung C.-Y."/>
            <person name="McMahan C."/>
            <person name="Muszewska A."/>
            <person name="Grynberg M."/>
            <person name="Mandel M.A."/>
            <person name="Kellner E.M."/>
            <person name="Barker B.M."/>
            <person name="Galgiani J.N."/>
            <person name="Orbach M.J."/>
            <person name="Kirkland T.N."/>
            <person name="Cole G.T."/>
            <person name="Henn M.R."/>
            <person name="Birren B.W."/>
            <person name="Taylor J.W."/>
        </authorList>
    </citation>
    <scope>NUCLEOTIDE SEQUENCE [LARGE SCALE GENOMIC DNA]</scope>
    <source>
        <strain evidence="3">RMSCC 3488</strain>
    </source>
</reference>
<reference evidence="3" key="3">
    <citation type="journal article" date="2010" name="Genome Res.">
        <title>Population genomic sequencing of Coccidioides fungi reveals recent hybridization and transposon control.</title>
        <authorList>
            <person name="Neafsey D.E."/>
            <person name="Barker B.M."/>
            <person name="Sharpton T.J."/>
            <person name="Stajich J.E."/>
            <person name="Park D.J."/>
            <person name="Whiston E."/>
            <person name="Hung C.-Y."/>
            <person name="McMahan C."/>
            <person name="White J."/>
            <person name="Sykes S."/>
            <person name="Heiman D."/>
            <person name="Young S."/>
            <person name="Zeng Q."/>
            <person name="Abouelleil A."/>
            <person name="Aftuck L."/>
            <person name="Bessette D."/>
            <person name="Brown A."/>
            <person name="FitzGerald M."/>
            <person name="Lui A."/>
            <person name="Macdonald J.P."/>
            <person name="Priest M."/>
            <person name="Orbach M.J."/>
            <person name="Galgiani J.N."/>
            <person name="Kirkland T.N."/>
            <person name="Cole G.T."/>
            <person name="Birren B.W."/>
            <person name="Henn M.R."/>
            <person name="Taylor J.W."/>
            <person name="Rounsley S.D."/>
        </authorList>
    </citation>
    <scope>NUCLEOTIDE SEQUENCE [LARGE SCALE GENOMIC DNA]</scope>
    <source>
        <strain evidence="3">RMSCC 3488</strain>
    </source>
</reference>
<evidence type="ECO:0000313" key="3">
    <source>
        <dbReference type="Proteomes" id="UP000054567"/>
    </source>
</evidence>
<dbReference type="Proteomes" id="UP000054567">
    <property type="component" value="Unassembled WGS sequence"/>
</dbReference>
<protein>
    <submittedName>
        <fullName evidence="2">Uncharacterized protein</fullName>
    </submittedName>
</protein>
<reference evidence="2 3" key="1">
    <citation type="submission" date="2007-06" db="EMBL/GenBank/DDBJ databases">
        <title>The Genome Sequence of Coccidioides posadasii RMSCC_3488.</title>
        <authorList>
            <consortium name="Coccidioides Genome Resources Consortium"/>
            <consortium name="The Broad Institute Genome Sequencing Platform"/>
            <person name="Henn M.R."/>
            <person name="Sykes S."/>
            <person name="Young S."/>
            <person name="Jaffe D."/>
            <person name="Berlin A."/>
            <person name="Alvarez P."/>
            <person name="Butler J."/>
            <person name="Gnerre S."/>
            <person name="Grabherr M."/>
            <person name="Mauceli E."/>
            <person name="Brockman W."/>
            <person name="Kodira C."/>
            <person name="Alvarado L."/>
            <person name="Zeng Q."/>
            <person name="Crawford M."/>
            <person name="Antoine C."/>
            <person name="Devon K."/>
            <person name="Galgiani J."/>
            <person name="Orsborn K."/>
            <person name="Lewis M.L."/>
            <person name="Nusbaum C."/>
            <person name="Galagan J."/>
            <person name="Birren B."/>
        </authorList>
    </citation>
    <scope>NUCLEOTIDE SEQUENCE [LARGE SCALE GENOMIC DNA]</scope>
    <source>
        <strain evidence="2 3">RMSCC 3488</strain>
    </source>
</reference>
<evidence type="ECO:0000313" key="2">
    <source>
        <dbReference type="EMBL" id="KMM67190.1"/>
    </source>
</evidence>
<dbReference type="VEuPathDB" id="FungiDB:CPAG_03525"/>
<name>A0A0J6FD65_COCPO</name>
<evidence type="ECO:0000256" key="1">
    <source>
        <dbReference type="SAM" id="MobiDB-lite"/>
    </source>
</evidence>
<dbReference type="EMBL" id="DS268110">
    <property type="protein sequence ID" value="KMM67190.1"/>
    <property type="molecule type" value="Genomic_DNA"/>
</dbReference>
<accession>A0A0J6FD65</accession>
<dbReference type="AlphaFoldDB" id="A0A0J6FD65"/>
<feature type="region of interest" description="Disordered" evidence="1">
    <location>
        <begin position="101"/>
        <end position="125"/>
    </location>
</feature>